<dbReference type="AlphaFoldDB" id="A9P062"/>
<evidence type="ECO:0000256" key="1">
    <source>
        <dbReference type="ARBA" id="ARBA00008668"/>
    </source>
</evidence>
<protein>
    <submittedName>
        <fullName evidence="3">Uncharacterized protein</fullName>
    </submittedName>
</protein>
<keyword evidence="2" id="KW-0732">Signal</keyword>
<dbReference type="EMBL" id="EF087017">
    <property type="protein sequence ID" value="ABK26273.1"/>
    <property type="molecule type" value="mRNA"/>
</dbReference>
<dbReference type="CDD" id="cd01837">
    <property type="entry name" value="SGNH_plant_lipase_like"/>
    <property type="match status" value="1"/>
</dbReference>
<reference evidence="3" key="1">
    <citation type="journal article" date="2008" name="BMC Genomics">
        <title>A conifer genomics resource of 200,000 spruce (Picea spp.) ESTs and 6,464 high-quality, sequence-finished full-length cDNAs for Sitka spruce (Picea sitchensis).</title>
        <authorList>
            <person name="Ralph S.G."/>
            <person name="Chun H.J."/>
            <person name="Kolosova N."/>
            <person name="Cooper D."/>
            <person name="Oddy C."/>
            <person name="Ritland C.E."/>
            <person name="Kirkpatrick R."/>
            <person name="Moore R."/>
            <person name="Barber S."/>
            <person name="Holt R.A."/>
            <person name="Jones S.J."/>
            <person name="Marra M.A."/>
            <person name="Douglas C.J."/>
            <person name="Ritland K."/>
            <person name="Bohlmann J."/>
        </authorList>
    </citation>
    <scope>NUCLEOTIDE SEQUENCE</scope>
    <source>
        <tissue evidence="3">Bark</tissue>
    </source>
</reference>
<organism evidence="3">
    <name type="scientific">Picea sitchensis</name>
    <name type="common">Sitka spruce</name>
    <name type="synonym">Pinus sitchensis</name>
    <dbReference type="NCBI Taxonomy" id="3332"/>
    <lineage>
        <taxon>Eukaryota</taxon>
        <taxon>Viridiplantae</taxon>
        <taxon>Streptophyta</taxon>
        <taxon>Embryophyta</taxon>
        <taxon>Tracheophyta</taxon>
        <taxon>Spermatophyta</taxon>
        <taxon>Pinopsida</taxon>
        <taxon>Pinidae</taxon>
        <taxon>Conifers I</taxon>
        <taxon>Pinales</taxon>
        <taxon>Pinaceae</taxon>
        <taxon>Picea</taxon>
    </lineage>
</organism>
<name>A9P062_PICSI</name>
<feature type="signal peptide" evidence="2">
    <location>
        <begin position="1"/>
        <end position="28"/>
    </location>
</feature>
<dbReference type="PANTHER" id="PTHR45642">
    <property type="entry name" value="GDSL ESTERASE/LIPASE EXL3"/>
    <property type="match status" value="1"/>
</dbReference>
<sequence>MQWPIMASALEYTTLLLLLLMFSGTSWAKVQKPAKRLAPALIVFGDSTVDPGNNNYISTSLKADFLPYGRDFIGHRPTGRFCNGRLTTDFLAEGLGIKETVPAYLDPGLTPEDLLTGVSFASAGTGYDNRTSKAFSVIPLWKEVQYFKEYGRKLGNIAGVEKATNILHEAIFIISIGSNDFLVNYYINPYTRLQYNVSQFQDHILQISSNFLEEIYNYGARRIIVSGLPPLGCLPIERTVRNVYKKERGCLKDLNEQAMIYNIKLQKMLDVIGDKLPGIKLAYSDIFSPLIDMVQNPAKYGFENTRKACCGTGLIEVAFTCTKRNPFTCSDASKYIFWDAVHLTEKAYEIIAEHIKYSIPQLL</sequence>
<dbReference type="InterPro" id="IPR001087">
    <property type="entry name" value="GDSL"/>
</dbReference>
<proteinExistence type="evidence at transcript level"/>
<dbReference type="Pfam" id="PF00657">
    <property type="entry name" value="Lipase_GDSL"/>
    <property type="match status" value="1"/>
</dbReference>
<feature type="chain" id="PRO_5002742001" evidence="2">
    <location>
        <begin position="29"/>
        <end position="363"/>
    </location>
</feature>
<dbReference type="GO" id="GO:0016788">
    <property type="term" value="F:hydrolase activity, acting on ester bonds"/>
    <property type="evidence" value="ECO:0007669"/>
    <property type="project" value="InterPro"/>
</dbReference>
<dbReference type="InterPro" id="IPR036514">
    <property type="entry name" value="SGNH_hydro_sf"/>
</dbReference>
<evidence type="ECO:0000256" key="2">
    <source>
        <dbReference type="SAM" id="SignalP"/>
    </source>
</evidence>
<dbReference type="PANTHER" id="PTHR45642:SF95">
    <property type="entry name" value="GDSL-LIKE LIPASE_ACYLHYDROLASE FAMILY PROTEIN, EXPRESSED"/>
    <property type="match status" value="1"/>
</dbReference>
<dbReference type="InterPro" id="IPR050592">
    <property type="entry name" value="GDSL_lipolytic_enzyme"/>
</dbReference>
<dbReference type="Gene3D" id="3.40.50.1110">
    <property type="entry name" value="SGNH hydrolase"/>
    <property type="match status" value="1"/>
</dbReference>
<dbReference type="SUPFAM" id="SSF52266">
    <property type="entry name" value="SGNH hydrolase"/>
    <property type="match status" value="1"/>
</dbReference>
<comment type="similarity">
    <text evidence="1">Belongs to the 'GDSL' lipolytic enzyme family.</text>
</comment>
<dbReference type="FunFam" id="3.40.50.1110:FF:000003">
    <property type="entry name" value="GDSL esterase/lipase APG"/>
    <property type="match status" value="1"/>
</dbReference>
<evidence type="ECO:0000313" key="3">
    <source>
        <dbReference type="EMBL" id="ABK26273.1"/>
    </source>
</evidence>
<accession>A9P062</accession>
<dbReference type="InterPro" id="IPR035669">
    <property type="entry name" value="SGNH_plant_lipase-like"/>
</dbReference>